<protein>
    <submittedName>
        <fullName evidence="3">Uncharacterized protein</fullName>
    </submittedName>
</protein>
<keyword evidence="1" id="KW-0175">Coiled coil</keyword>
<feature type="region of interest" description="Disordered" evidence="2">
    <location>
        <begin position="697"/>
        <end position="805"/>
    </location>
</feature>
<feature type="region of interest" description="Disordered" evidence="2">
    <location>
        <begin position="880"/>
        <end position="933"/>
    </location>
</feature>
<feature type="compositionally biased region" description="Low complexity" evidence="2">
    <location>
        <begin position="880"/>
        <end position="908"/>
    </location>
</feature>
<feature type="compositionally biased region" description="Basic and acidic residues" evidence="2">
    <location>
        <begin position="234"/>
        <end position="248"/>
    </location>
</feature>
<dbReference type="EMBL" id="CADCXU010030959">
    <property type="protein sequence ID" value="CAB0017183.1"/>
    <property type="molecule type" value="Genomic_DNA"/>
</dbReference>
<sequence>MLRAGIPMHFPLLLPPTNSVRIQFIPAFTQIKKEEYYATYAVSMITYAPLADARCTRFYFYLFSYFQERYAQLKYRGKRSPPCFLYSNRPCDIRKERFTPGDPRPTKDDLKDHGGRSVKVSAGGSATFPRMKGGDEFGPPMRRSRGVSRWPWLSRPTFQPHEPVLYRTGGEVETAYCVLCSYPPLVSYSQRGYRRAFVAKWSRQWRERGWATQSSPPAVRKLAPEGARARKRQREPLENRRTDFRNCEKNSTGPPQPPTHWRTFSRGNQFAAKRAVWRNDRCTIWRIVATRRTITDVFTARTKSLQLPSPPTSFIWMNPESEHPSSRVALCALYRYQVNKVEMVCFDKIRTKTGEKTYFCIRMKNCIGLNGIWARVRDGRSRLSLFTIFKAGALRLTLHRYLCWIDVNDLESHYTSMETSSSTPWRASASGGRGGLYITVQSAPRPSSNNPAALQVGKSMIGSLLLLLGAGSSMVTGGLVQMPYPNPAGVTYTTHAAAVPAVPTHLHYADTSSSVAYGNAAFLRQALAPAAIQYAAPVAQYAAAPVAHYAAPVVPTVHHVPAVAQVPVTKYEAQPAVIQNLVDVAKPKLASSKIEIRRPAIQKEFYDVEERVIIRPAGSAVVELDQPVSKNQRGPTLVQPAVHAVSAHPLVGFRSLHSHAISNAYPASFSVHQYPFQGPAAIPVASSPVHHQELVQQPQEYPQEPQQEQQQPQEQQPEQEQLPQQELQQLPQQELQQAPQQEVPQPPQQQLPQFPQQEPQQFDDSDSVAIDNPDIARVRSQQQQAPSVQQQPQQLPQQPLFRNFPQRPSLFAPQQQLLSQLREMVQQRASSQQQLIARSQLQAQENVVAQLEAQTQAQQDQLARTQQILQLQQQELARSRLASASLSRSQPGPQQPQQQPAPAARSQQNTPETGLSSVGPEPQQRTAAPLSSSDLRNSLIDSIARSSPSPSVIPSFRISAEQSLANQERFIDLLTGRGGVVEARTANGQPSSEPSQVRARVLSVTPAPDNAAPREEKVNTRRIVVSRPIQTLEEVDVVQPFTKIERVAVHSPAVIKTAHHGVAHLPTSVPVHGYAAAIPAYK</sequence>
<name>A0A6H5HK97_9HEMI</name>
<feature type="region of interest" description="Disordered" evidence="2">
    <location>
        <begin position="95"/>
        <end position="117"/>
    </location>
</feature>
<proteinExistence type="predicted"/>
<evidence type="ECO:0000256" key="1">
    <source>
        <dbReference type="SAM" id="Coils"/>
    </source>
</evidence>
<feature type="compositionally biased region" description="Low complexity" evidence="2">
    <location>
        <begin position="697"/>
        <end position="743"/>
    </location>
</feature>
<evidence type="ECO:0000313" key="4">
    <source>
        <dbReference type="Proteomes" id="UP000479000"/>
    </source>
</evidence>
<dbReference type="Proteomes" id="UP000479000">
    <property type="component" value="Unassembled WGS sequence"/>
</dbReference>
<keyword evidence="4" id="KW-1185">Reference proteome</keyword>
<evidence type="ECO:0000313" key="3">
    <source>
        <dbReference type="EMBL" id="CAB0017183.1"/>
    </source>
</evidence>
<dbReference type="OrthoDB" id="6630845at2759"/>
<accession>A0A6H5HK97</accession>
<organism evidence="3 4">
    <name type="scientific">Nesidiocoris tenuis</name>
    <dbReference type="NCBI Taxonomy" id="355587"/>
    <lineage>
        <taxon>Eukaryota</taxon>
        <taxon>Metazoa</taxon>
        <taxon>Ecdysozoa</taxon>
        <taxon>Arthropoda</taxon>
        <taxon>Hexapoda</taxon>
        <taxon>Insecta</taxon>
        <taxon>Pterygota</taxon>
        <taxon>Neoptera</taxon>
        <taxon>Paraneoptera</taxon>
        <taxon>Hemiptera</taxon>
        <taxon>Heteroptera</taxon>
        <taxon>Panheteroptera</taxon>
        <taxon>Cimicomorpha</taxon>
        <taxon>Miridae</taxon>
        <taxon>Dicyphina</taxon>
        <taxon>Nesidiocoris</taxon>
    </lineage>
</organism>
<feature type="compositionally biased region" description="Low complexity" evidence="2">
    <location>
        <begin position="750"/>
        <end position="760"/>
    </location>
</feature>
<gene>
    <name evidence="3" type="ORF">NTEN_LOCUS21228</name>
</gene>
<feature type="compositionally biased region" description="Low complexity" evidence="2">
    <location>
        <begin position="778"/>
        <end position="805"/>
    </location>
</feature>
<feature type="coiled-coil region" evidence="1">
    <location>
        <begin position="841"/>
        <end position="868"/>
    </location>
</feature>
<feature type="region of interest" description="Disordered" evidence="2">
    <location>
        <begin position="212"/>
        <end position="263"/>
    </location>
</feature>
<dbReference type="AlphaFoldDB" id="A0A6H5HK97"/>
<feature type="compositionally biased region" description="Basic and acidic residues" evidence="2">
    <location>
        <begin position="95"/>
        <end position="115"/>
    </location>
</feature>
<evidence type="ECO:0000256" key="2">
    <source>
        <dbReference type="SAM" id="MobiDB-lite"/>
    </source>
</evidence>
<feature type="compositionally biased region" description="Polar residues" evidence="2">
    <location>
        <begin position="923"/>
        <end position="933"/>
    </location>
</feature>
<reference evidence="3 4" key="1">
    <citation type="submission" date="2020-02" db="EMBL/GenBank/DDBJ databases">
        <authorList>
            <person name="Ferguson B K."/>
        </authorList>
    </citation>
    <scope>NUCLEOTIDE SEQUENCE [LARGE SCALE GENOMIC DNA]</scope>
</reference>